<organism evidence="2 3">
    <name type="scientific">Myriangium duriaei CBS 260.36</name>
    <dbReference type="NCBI Taxonomy" id="1168546"/>
    <lineage>
        <taxon>Eukaryota</taxon>
        <taxon>Fungi</taxon>
        <taxon>Dikarya</taxon>
        <taxon>Ascomycota</taxon>
        <taxon>Pezizomycotina</taxon>
        <taxon>Dothideomycetes</taxon>
        <taxon>Dothideomycetidae</taxon>
        <taxon>Myriangiales</taxon>
        <taxon>Myriangiaceae</taxon>
        <taxon>Myriangium</taxon>
    </lineage>
</organism>
<evidence type="ECO:0000313" key="2">
    <source>
        <dbReference type="EMBL" id="KAF2153749.1"/>
    </source>
</evidence>
<reference evidence="2" key="1">
    <citation type="journal article" date="2020" name="Stud. Mycol.">
        <title>101 Dothideomycetes genomes: a test case for predicting lifestyles and emergence of pathogens.</title>
        <authorList>
            <person name="Haridas S."/>
            <person name="Albert R."/>
            <person name="Binder M."/>
            <person name="Bloem J."/>
            <person name="Labutti K."/>
            <person name="Salamov A."/>
            <person name="Andreopoulos B."/>
            <person name="Baker S."/>
            <person name="Barry K."/>
            <person name="Bills G."/>
            <person name="Bluhm B."/>
            <person name="Cannon C."/>
            <person name="Castanera R."/>
            <person name="Culley D."/>
            <person name="Daum C."/>
            <person name="Ezra D."/>
            <person name="Gonzalez J."/>
            <person name="Henrissat B."/>
            <person name="Kuo A."/>
            <person name="Liang C."/>
            <person name="Lipzen A."/>
            <person name="Lutzoni F."/>
            <person name="Magnuson J."/>
            <person name="Mondo S."/>
            <person name="Nolan M."/>
            <person name="Ohm R."/>
            <person name="Pangilinan J."/>
            <person name="Park H.-J."/>
            <person name="Ramirez L."/>
            <person name="Alfaro M."/>
            <person name="Sun H."/>
            <person name="Tritt A."/>
            <person name="Yoshinaga Y."/>
            <person name="Zwiers L.-H."/>
            <person name="Turgeon B."/>
            <person name="Goodwin S."/>
            <person name="Spatafora J."/>
            <person name="Crous P."/>
            <person name="Grigoriev I."/>
        </authorList>
    </citation>
    <scope>NUCLEOTIDE SEQUENCE</scope>
    <source>
        <strain evidence="2">CBS 260.36</strain>
    </source>
</reference>
<dbReference type="AlphaFoldDB" id="A0A9P4ML21"/>
<gene>
    <name evidence="2" type="ORF">K461DRAFT_292463</name>
</gene>
<protein>
    <submittedName>
        <fullName evidence="2">Uncharacterized protein</fullName>
    </submittedName>
</protein>
<sequence length="112" mass="12884">MYDLCKYLLYTLMLAATALGTKMGKLAYAGKYFDGEKVQRVVHSQRIYEDRGQRIAENIALWSNGDYRATTSKSGIITIYNAYLVDTKDQAEQVVLDMELMIDLFMKKGNHW</sequence>
<evidence type="ECO:0000256" key="1">
    <source>
        <dbReference type="SAM" id="SignalP"/>
    </source>
</evidence>
<evidence type="ECO:0000313" key="3">
    <source>
        <dbReference type="Proteomes" id="UP000799439"/>
    </source>
</evidence>
<dbReference type="EMBL" id="ML996084">
    <property type="protein sequence ID" value="KAF2153749.1"/>
    <property type="molecule type" value="Genomic_DNA"/>
</dbReference>
<dbReference type="Proteomes" id="UP000799439">
    <property type="component" value="Unassembled WGS sequence"/>
</dbReference>
<feature type="chain" id="PRO_5040316855" evidence="1">
    <location>
        <begin position="21"/>
        <end position="112"/>
    </location>
</feature>
<accession>A0A9P4ML21</accession>
<feature type="signal peptide" evidence="1">
    <location>
        <begin position="1"/>
        <end position="20"/>
    </location>
</feature>
<proteinExistence type="predicted"/>
<dbReference type="OrthoDB" id="3533079at2759"/>
<name>A0A9P4ML21_9PEZI</name>
<keyword evidence="3" id="KW-1185">Reference proteome</keyword>
<comment type="caution">
    <text evidence="2">The sequence shown here is derived from an EMBL/GenBank/DDBJ whole genome shotgun (WGS) entry which is preliminary data.</text>
</comment>
<keyword evidence="1" id="KW-0732">Signal</keyword>